<evidence type="ECO:0000259" key="2">
    <source>
        <dbReference type="Pfam" id="PF13340"/>
    </source>
</evidence>
<dbReference type="InterPro" id="IPR025161">
    <property type="entry name" value="IS402-like_dom"/>
</dbReference>
<accession>A0A8G1UMZ4</accession>
<dbReference type="PANTHER" id="PTHR30007:SF0">
    <property type="entry name" value="TRANSPOSASE"/>
    <property type="match status" value="1"/>
</dbReference>
<organism evidence="3 4">
    <name type="scientific">Kitasatospora cineracea</name>
    <dbReference type="NCBI Taxonomy" id="88074"/>
    <lineage>
        <taxon>Bacteria</taxon>
        <taxon>Bacillati</taxon>
        <taxon>Actinomycetota</taxon>
        <taxon>Actinomycetes</taxon>
        <taxon>Kitasatosporales</taxon>
        <taxon>Streptomycetaceae</taxon>
        <taxon>Kitasatospora</taxon>
    </lineage>
</organism>
<proteinExistence type="predicted"/>
<gene>
    <name evidence="3" type="ORF">EDD39_5235</name>
</gene>
<comment type="caution">
    <text evidence="3">The sequence shown here is derived from an EMBL/GenBank/DDBJ whole genome shotgun (WGS) entry which is preliminary data.</text>
</comment>
<evidence type="ECO:0000313" key="3">
    <source>
        <dbReference type="EMBL" id="ROR46936.1"/>
    </source>
</evidence>
<dbReference type="EMBL" id="RJVJ01000001">
    <property type="protein sequence ID" value="ROR46936.1"/>
    <property type="molecule type" value="Genomic_DNA"/>
</dbReference>
<dbReference type="PANTHER" id="PTHR30007">
    <property type="entry name" value="PHP DOMAIN PROTEIN"/>
    <property type="match status" value="1"/>
</dbReference>
<evidence type="ECO:0000313" key="4">
    <source>
        <dbReference type="Proteomes" id="UP000267408"/>
    </source>
</evidence>
<name>A0A8G1UMZ4_9ACTN</name>
<dbReference type="Pfam" id="PF13340">
    <property type="entry name" value="DUF4096"/>
    <property type="match status" value="1"/>
</dbReference>
<feature type="domain" description="Insertion element IS402-like" evidence="2">
    <location>
        <begin position="10"/>
        <end position="89"/>
    </location>
</feature>
<dbReference type="Proteomes" id="UP000267408">
    <property type="component" value="Unassembled WGS sequence"/>
</dbReference>
<feature type="region of interest" description="Disordered" evidence="1">
    <location>
        <begin position="218"/>
        <end position="255"/>
    </location>
</feature>
<dbReference type="AlphaFoldDB" id="A0A8G1UMZ4"/>
<protein>
    <submittedName>
        <fullName evidence="3">Transposase</fullName>
    </submittedName>
</protein>
<reference evidence="3 4" key="1">
    <citation type="submission" date="2018-11" db="EMBL/GenBank/DDBJ databases">
        <title>Sequencing the genomes of 1000 actinobacteria strains.</title>
        <authorList>
            <person name="Klenk H.-P."/>
        </authorList>
    </citation>
    <scope>NUCLEOTIDE SEQUENCE [LARGE SCALE GENOMIC DNA]</scope>
    <source>
        <strain evidence="3 4">DSM 44780</strain>
    </source>
</reference>
<sequence>MERVPYSTDLSDGRWALIEPLVTAWKQQRVSRSATGDPGSCDLREVVNALLYQNRTGCQWRLLPHDLPTWSVVFYYFTLWQQDGLDQRIQEILRCQVTKVYALHPDPSGAYVDAVRAVEDVANPLSASSPRATLGEVIREFEHRGGNYSMVILDNSAAPATIVTVLSLVKLLWHGHRDRHPGGRTSAPIAQEAAQAAVHIAALLVQLLSTSAVVKNPWPRRQATPSTPWPATAQQDPARTVPPEEPALRSGIAAL</sequence>
<evidence type="ECO:0000256" key="1">
    <source>
        <dbReference type="SAM" id="MobiDB-lite"/>
    </source>
</evidence>